<gene>
    <name evidence="3" type="ORF">SAMN05660826_00741</name>
</gene>
<dbReference type="InterPro" id="IPR012375">
    <property type="entry name" value="Glu_synth_lsu_1"/>
</dbReference>
<evidence type="ECO:0000259" key="2">
    <source>
        <dbReference type="PROSITE" id="PS51278"/>
    </source>
</evidence>
<dbReference type="Proteomes" id="UP000184375">
    <property type="component" value="Unassembled WGS sequence"/>
</dbReference>
<accession>A0A1M7HQ13</accession>
<keyword evidence="4" id="KW-1185">Reference proteome</keyword>
<dbReference type="InterPro" id="IPR017932">
    <property type="entry name" value="GATase_2_dom"/>
</dbReference>
<dbReference type="InterPro" id="IPR029055">
    <property type="entry name" value="Ntn_hydrolases_N"/>
</dbReference>
<evidence type="ECO:0000313" key="4">
    <source>
        <dbReference type="Proteomes" id="UP000184375"/>
    </source>
</evidence>
<reference evidence="4" key="1">
    <citation type="submission" date="2016-11" db="EMBL/GenBank/DDBJ databases">
        <authorList>
            <person name="Varghese N."/>
            <person name="Submissions S."/>
        </authorList>
    </citation>
    <scope>NUCLEOTIDE SEQUENCE [LARGE SCALE GENOMIC DNA]</scope>
    <source>
        <strain evidence="4">DSM 18802</strain>
    </source>
</reference>
<feature type="active site" description="For GATase activity" evidence="1">
    <location>
        <position position="13"/>
    </location>
</feature>
<dbReference type="OrthoDB" id="9770094at2"/>
<feature type="domain" description="Glutamine amidotransferase type-2" evidence="2">
    <location>
        <begin position="13"/>
        <end position="358"/>
    </location>
</feature>
<evidence type="ECO:0000256" key="1">
    <source>
        <dbReference type="PIRSR" id="PIRSR018774-1"/>
    </source>
</evidence>
<dbReference type="RefSeq" id="WP_073254808.1">
    <property type="nucleotide sequence ID" value="NZ_FRCR01000003.1"/>
</dbReference>
<dbReference type="SUPFAM" id="SSF56235">
    <property type="entry name" value="N-terminal nucleophile aminohydrolases (Ntn hydrolases)"/>
    <property type="match status" value="1"/>
</dbReference>
<dbReference type="PIRSF" id="PIRSF018774">
    <property type="entry name" value="GOGAT_lg_dom1"/>
    <property type="match status" value="1"/>
</dbReference>
<dbReference type="STRING" id="447595.SAMN05660826_00741"/>
<proteinExistence type="predicted"/>
<dbReference type="CDD" id="cd01907">
    <property type="entry name" value="GlxB"/>
    <property type="match status" value="1"/>
</dbReference>
<dbReference type="Pfam" id="PF00310">
    <property type="entry name" value="GATase_2"/>
    <property type="match status" value="1"/>
</dbReference>
<protein>
    <submittedName>
        <fullName evidence="3">Glutamate synthase domain-containing protein 1</fullName>
    </submittedName>
</protein>
<sequence>MIEPLYSKDISGCAIFGIINTKGKPIKGDVITEAISVMHERSNGLGGGFAAYGIYPEYKEYYAFHIMFLDEGIKESVEAYLQEKMVLVKSEDIPIRKKMSFLNTPILWRYFLEVPQSKLTPKITEEDYVVSIVMNINKRFKGAFVFSSGKNMGVFKGVGYPEDISRFYRLEEYEGYLWTAHGRFPTNTPGWWGGAHPFALLDWSVVHNGEISSYGINKRYVETFGYECSLLTDTEVIVYLLDLMIRRHRLPIDIALNALAPPFWSEIDSMEKNMREALTALRIVYGSALLNGPFSIIIANSESMIGLTDRIMLRPFVAAKKDDFVYMASEEAAIREICLEPDAVWSPKGGEPVVARLEVQI</sequence>
<name>A0A1M7HQ13_9FIRM</name>
<dbReference type="AlphaFoldDB" id="A0A1M7HQ13"/>
<dbReference type="Gene3D" id="3.60.20.10">
    <property type="entry name" value="Glutamine Phosphoribosylpyrophosphate, subunit 1, domain 1"/>
    <property type="match status" value="1"/>
</dbReference>
<organism evidence="3 4">
    <name type="scientific">Caldanaerovirga acetigignens</name>
    <dbReference type="NCBI Taxonomy" id="447595"/>
    <lineage>
        <taxon>Bacteria</taxon>
        <taxon>Bacillati</taxon>
        <taxon>Bacillota</taxon>
        <taxon>Clostridia</taxon>
        <taxon>Thermosediminibacterales</taxon>
        <taxon>Thermosediminibacteraceae</taxon>
        <taxon>Caldanaerovirga</taxon>
    </lineage>
</organism>
<evidence type="ECO:0000313" key="3">
    <source>
        <dbReference type="EMBL" id="SHM30596.1"/>
    </source>
</evidence>
<dbReference type="PROSITE" id="PS51278">
    <property type="entry name" value="GATASE_TYPE_2"/>
    <property type="match status" value="1"/>
</dbReference>
<dbReference type="EMBL" id="FRCR01000003">
    <property type="protein sequence ID" value="SHM30596.1"/>
    <property type="molecule type" value="Genomic_DNA"/>
</dbReference>